<feature type="compositionally biased region" description="Basic and acidic residues" evidence="1">
    <location>
        <begin position="98"/>
        <end position="117"/>
    </location>
</feature>
<accession>A0A9W9LN41</accession>
<evidence type="ECO:0000313" key="2">
    <source>
        <dbReference type="EMBL" id="KAJ5166555.1"/>
    </source>
</evidence>
<dbReference type="PROSITE" id="PS51257">
    <property type="entry name" value="PROKAR_LIPOPROTEIN"/>
    <property type="match status" value="1"/>
</dbReference>
<proteinExistence type="predicted"/>
<comment type="caution">
    <text evidence="2">The sequence shown here is derived from an EMBL/GenBank/DDBJ whole genome shotgun (WGS) entry which is preliminary data.</text>
</comment>
<feature type="region of interest" description="Disordered" evidence="1">
    <location>
        <begin position="94"/>
        <end position="117"/>
    </location>
</feature>
<keyword evidence="3" id="KW-1185">Reference proteome</keyword>
<reference evidence="2" key="1">
    <citation type="submission" date="2022-11" db="EMBL/GenBank/DDBJ databases">
        <authorList>
            <person name="Petersen C."/>
        </authorList>
    </citation>
    <scope>NUCLEOTIDE SEQUENCE</scope>
    <source>
        <strain evidence="2">IBT 26290</strain>
    </source>
</reference>
<reference evidence="2" key="2">
    <citation type="journal article" date="2023" name="IMA Fungus">
        <title>Comparative genomic study of the Penicillium genus elucidates a diverse pangenome and 15 lateral gene transfer events.</title>
        <authorList>
            <person name="Petersen C."/>
            <person name="Sorensen T."/>
            <person name="Nielsen M.R."/>
            <person name="Sondergaard T.E."/>
            <person name="Sorensen J.L."/>
            <person name="Fitzpatrick D.A."/>
            <person name="Frisvad J.C."/>
            <person name="Nielsen K.L."/>
        </authorList>
    </citation>
    <scope>NUCLEOTIDE SEQUENCE</scope>
    <source>
        <strain evidence="2">IBT 26290</strain>
    </source>
</reference>
<dbReference type="EMBL" id="JAPQKN010000003">
    <property type="protein sequence ID" value="KAJ5166555.1"/>
    <property type="molecule type" value="Genomic_DNA"/>
</dbReference>
<dbReference type="GeneID" id="81426637"/>
<dbReference type="RefSeq" id="XP_056543016.1">
    <property type="nucleotide sequence ID" value="XM_056687461.1"/>
</dbReference>
<sequence>MSWGRAFQSTGSILSCATRLVITRTYREPEELVGALRALRALREGMVAITSALGNPRPGNLLIPDHSRETMYGVPWSRLASSLSTGLHLALQEIGPARGHEESSPDEYGGRERPLGK</sequence>
<protein>
    <submittedName>
        <fullName evidence="2">Uncharacterized protein</fullName>
    </submittedName>
</protein>
<organism evidence="2 3">
    <name type="scientific">Penicillium canariense</name>
    <dbReference type="NCBI Taxonomy" id="189055"/>
    <lineage>
        <taxon>Eukaryota</taxon>
        <taxon>Fungi</taxon>
        <taxon>Dikarya</taxon>
        <taxon>Ascomycota</taxon>
        <taxon>Pezizomycotina</taxon>
        <taxon>Eurotiomycetes</taxon>
        <taxon>Eurotiomycetidae</taxon>
        <taxon>Eurotiales</taxon>
        <taxon>Aspergillaceae</taxon>
        <taxon>Penicillium</taxon>
    </lineage>
</organism>
<dbReference type="AlphaFoldDB" id="A0A9W9LN41"/>
<evidence type="ECO:0000256" key="1">
    <source>
        <dbReference type="SAM" id="MobiDB-lite"/>
    </source>
</evidence>
<name>A0A9W9LN41_9EURO</name>
<dbReference type="Proteomes" id="UP001149163">
    <property type="component" value="Unassembled WGS sequence"/>
</dbReference>
<evidence type="ECO:0000313" key="3">
    <source>
        <dbReference type="Proteomes" id="UP001149163"/>
    </source>
</evidence>
<gene>
    <name evidence="2" type="ORF">N7482_005336</name>
</gene>